<gene>
    <name evidence="2" type="ORF">I6N95_10330</name>
</gene>
<feature type="transmembrane region" description="Helical" evidence="1">
    <location>
        <begin position="29"/>
        <end position="53"/>
    </location>
</feature>
<keyword evidence="1" id="KW-0472">Membrane</keyword>
<comment type="caution">
    <text evidence="2">The sequence shown here is derived from an EMBL/GenBank/DDBJ whole genome shotgun (WGS) entry which is preliminary data.</text>
</comment>
<dbReference type="AlphaFoldDB" id="A0A940P821"/>
<dbReference type="RefSeq" id="WP_209527315.1">
    <property type="nucleotide sequence ID" value="NZ_JAEEGA010000006.1"/>
</dbReference>
<feature type="transmembrane region" description="Helical" evidence="1">
    <location>
        <begin position="79"/>
        <end position="103"/>
    </location>
</feature>
<dbReference type="EMBL" id="JAEEGA010000006">
    <property type="protein sequence ID" value="MBP1041401.1"/>
    <property type="molecule type" value="Genomic_DNA"/>
</dbReference>
<feature type="transmembrane region" description="Helical" evidence="1">
    <location>
        <begin position="179"/>
        <end position="198"/>
    </location>
</feature>
<proteinExistence type="predicted"/>
<reference evidence="2" key="1">
    <citation type="submission" date="2020-12" db="EMBL/GenBank/DDBJ databases">
        <title>Vagococcus allomyrinae sp. nov. and Enterococcus lavae sp. nov., isolated from the larvae of Allomyrina dichotoma.</title>
        <authorList>
            <person name="Lee S.D."/>
        </authorList>
    </citation>
    <scope>NUCLEOTIDE SEQUENCE</scope>
    <source>
        <strain evidence="2">BWB3-3</strain>
    </source>
</reference>
<organism evidence="2 3">
    <name type="scientific">Vagococcus allomyrinae</name>
    <dbReference type="NCBI Taxonomy" id="2794353"/>
    <lineage>
        <taxon>Bacteria</taxon>
        <taxon>Bacillati</taxon>
        <taxon>Bacillota</taxon>
        <taxon>Bacilli</taxon>
        <taxon>Lactobacillales</taxon>
        <taxon>Enterococcaceae</taxon>
        <taxon>Vagococcus</taxon>
    </lineage>
</organism>
<sequence length="217" mass="24147">MKGKGVKMDGFFKVDGFFFSFLNRVANLVLLNIMFILSCLPIVTIGPALAALYQVSLQSVNDAYLTVYKDYSKAFKEHFITGSLLFLVQFLAVAILGLVLFVVSRFNLLLSLPFFVVAAGICLYLPYTFALLAIQKNSLLNTIKAAFYLMLSHVAESILMFGEAVIMLVILPIFLPKSLFFVLSFGFAFVCYLQSISLKKIVYQAVVTEEDAAEAEH</sequence>
<dbReference type="InterPro" id="IPR006938">
    <property type="entry name" value="DUF624"/>
</dbReference>
<protein>
    <submittedName>
        <fullName evidence="2">YesL family protein</fullName>
    </submittedName>
</protein>
<dbReference type="Proteomes" id="UP000674938">
    <property type="component" value="Unassembled WGS sequence"/>
</dbReference>
<keyword evidence="3" id="KW-1185">Reference proteome</keyword>
<feature type="transmembrane region" description="Helical" evidence="1">
    <location>
        <begin position="146"/>
        <end position="173"/>
    </location>
</feature>
<keyword evidence="1" id="KW-1133">Transmembrane helix</keyword>
<keyword evidence="1" id="KW-0812">Transmembrane</keyword>
<evidence type="ECO:0000256" key="1">
    <source>
        <dbReference type="SAM" id="Phobius"/>
    </source>
</evidence>
<evidence type="ECO:0000313" key="3">
    <source>
        <dbReference type="Proteomes" id="UP000674938"/>
    </source>
</evidence>
<evidence type="ECO:0000313" key="2">
    <source>
        <dbReference type="EMBL" id="MBP1041401.1"/>
    </source>
</evidence>
<name>A0A940P821_9ENTE</name>
<feature type="transmembrane region" description="Helical" evidence="1">
    <location>
        <begin position="109"/>
        <end position="134"/>
    </location>
</feature>
<dbReference type="Pfam" id="PF04854">
    <property type="entry name" value="DUF624"/>
    <property type="match status" value="1"/>
</dbReference>
<accession>A0A940P821</accession>